<evidence type="ECO:0000313" key="2">
    <source>
        <dbReference type="Proteomes" id="UP000734854"/>
    </source>
</evidence>
<dbReference type="Proteomes" id="UP000734854">
    <property type="component" value="Unassembled WGS sequence"/>
</dbReference>
<protein>
    <submittedName>
        <fullName evidence="1">Uncharacterized protein</fullName>
    </submittedName>
</protein>
<comment type="caution">
    <text evidence="1">The sequence shown here is derived from an EMBL/GenBank/DDBJ whole genome shotgun (WGS) entry which is preliminary data.</text>
</comment>
<dbReference type="AlphaFoldDB" id="A0A8J5FGI5"/>
<sequence length="100" mass="11712">MWEFLKNIYKETSGKETMNLTIIALLEMTEKRGRNIEIAVMKDGKSLRQLEEADIEKKETSKVFHCKNLIIHRFDLLFLKFELPLLLPKATFALEPLFGL</sequence>
<reference evidence="1 2" key="1">
    <citation type="submission" date="2020-08" db="EMBL/GenBank/DDBJ databases">
        <title>Plant Genome Project.</title>
        <authorList>
            <person name="Zhang R.-G."/>
        </authorList>
    </citation>
    <scope>NUCLEOTIDE SEQUENCE [LARGE SCALE GENOMIC DNA]</scope>
    <source>
        <tissue evidence="1">Rhizome</tissue>
    </source>
</reference>
<evidence type="ECO:0000313" key="1">
    <source>
        <dbReference type="EMBL" id="KAG6487914.1"/>
    </source>
</evidence>
<proteinExistence type="predicted"/>
<accession>A0A8J5FGI5</accession>
<gene>
    <name evidence="1" type="ORF">ZIOFF_056652</name>
</gene>
<dbReference type="InterPro" id="IPR029055">
    <property type="entry name" value="Ntn_hydrolases_N"/>
</dbReference>
<organism evidence="1 2">
    <name type="scientific">Zingiber officinale</name>
    <name type="common">Ginger</name>
    <name type="synonym">Amomum zingiber</name>
    <dbReference type="NCBI Taxonomy" id="94328"/>
    <lineage>
        <taxon>Eukaryota</taxon>
        <taxon>Viridiplantae</taxon>
        <taxon>Streptophyta</taxon>
        <taxon>Embryophyta</taxon>
        <taxon>Tracheophyta</taxon>
        <taxon>Spermatophyta</taxon>
        <taxon>Magnoliopsida</taxon>
        <taxon>Liliopsida</taxon>
        <taxon>Zingiberales</taxon>
        <taxon>Zingiberaceae</taxon>
        <taxon>Zingiber</taxon>
    </lineage>
</organism>
<keyword evidence="2" id="KW-1185">Reference proteome</keyword>
<dbReference type="EMBL" id="JACMSC010000015">
    <property type="protein sequence ID" value="KAG6487914.1"/>
    <property type="molecule type" value="Genomic_DNA"/>
</dbReference>
<dbReference type="Gene3D" id="3.60.20.10">
    <property type="entry name" value="Glutamine Phosphoribosylpyrophosphate, subunit 1, domain 1"/>
    <property type="match status" value="1"/>
</dbReference>
<name>A0A8J5FGI5_ZINOF</name>